<keyword evidence="1" id="KW-1133">Transmembrane helix</keyword>
<comment type="caution">
    <text evidence="2">The sequence shown here is derived from an EMBL/GenBank/DDBJ whole genome shotgun (WGS) entry which is preliminary data.</text>
</comment>
<feature type="transmembrane region" description="Helical" evidence="1">
    <location>
        <begin position="103"/>
        <end position="123"/>
    </location>
</feature>
<feature type="transmembrane region" description="Helical" evidence="1">
    <location>
        <begin position="27"/>
        <end position="48"/>
    </location>
</feature>
<dbReference type="EMBL" id="PEBQ01000093">
    <property type="protein sequence ID" value="PHY94370.1"/>
    <property type="molecule type" value="Genomic_DNA"/>
</dbReference>
<accession>A0A2G4RCY8</accession>
<evidence type="ECO:0000256" key="1">
    <source>
        <dbReference type="SAM" id="Phobius"/>
    </source>
</evidence>
<keyword evidence="3" id="KW-1185">Reference proteome</keyword>
<reference evidence="2 3" key="1">
    <citation type="submission" date="2017-10" db="EMBL/GenBank/DDBJ databases">
        <title>Genomic analysis of the genus Acetobacter.</title>
        <authorList>
            <person name="Kim K.H."/>
            <person name="Chun B.H."/>
            <person name="Son A.R."/>
            <person name="Jeon C.O."/>
        </authorList>
    </citation>
    <scope>NUCLEOTIDE SEQUENCE [LARGE SCALE GENOMIC DNA]</scope>
    <source>
        <strain evidence="2 3">LHT 2458</strain>
    </source>
</reference>
<dbReference type="Pfam" id="PF06912">
    <property type="entry name" value="DUF1275"/>
    <property type="match status" value="1"/>
</dbReference>
<dbReference type="RefSeq" id="WP_099541031.1">
    <property type="nucleotide sequence ID" value="NZ_PEBQ01000093.1"/>
</dbReference>
<organism evidence="2 3">
    <name type="scientific">Acetobacter pomorum</name>
    <dbReference type="NCBI Taxonomy" id="65959"/>
    <lineage>
        <taxon>Bacteria</taxon>
        <taxon>Pseudomonadati</taxon>
        <taxon>Pseudomonadota</taxon>
        <taxon>Alphaproteobacteria</taxon>
        <taxon>Acetobacterales</taxon>
        <taxon>Acetobacteraceae</taxon>
        <taxon>Acetobacter</taxon>
    </lineage>
</organism>
<sequence length="243" mass="25679">MRIKPLFSFFFFRGDIMTARTGHDAKLVIAILLVTMAMGMLDAISLLHLKIFAGYMTATIILMAVNIATSQAIVLSGLEAIACYFTGAIIGGRLVRRERQTRLVVGDILLGVGCLVGLAAFVWCAQLNGGIYITLGMLSLAMGLQTSATRHAKLPDMVLPAATMVLHGLAHNSTVAGGTNSGTWRRLAAIASLFVGAVIGTLVSDKNVGIGIAAAGLTIFTAGGLLHWRRHPLALHLDKMSIP</sequence>
<protein>
    <submittedName>
        <fullName evidence="2">DUF1275 family protein</fullName>
    </submittedName>
</protein>
<keyword evidence="1" id="KW-0472">Membrane</keyword>
<feature type="transmembrane region" description="Helical" evidence="1">
    <location>
        <begin position="60"/>
        <end position="91"/>
    </location>
</feature>
<name>A0A2G4RCY8_9PROT</name>
<dbReference type="InterPro" id="IPR010699">
    <property type="entry name" value="DUF1275"/>
</dbReference>
<feature type="transmembrane region" description="Helical" evidence="1">
    <location>
        <begin position="187"/>
        <end position="204"/>
    </location>
</feature>
<dbReference type="Proteomes" id="UP000228751">
    <property type="component" value="Unassembled WGS sequence"/>
</dbReference>
<gene>
    <name evidence="2" type="ORF">CSR02_06925</name>
</gene>
<proteinExistence type="predicted"/>
<feature type="transmembrane region" description="Helical" evidence="1">
    <location>
        <begin position="210"/>
        <end position="228"/>
    </location>
</feature>
<dbReference type="OrthoDB" id="7224872at2"/>
<evidence type="ECO:0000313" key="3">
    <source>
        <dbReference type="Proteomes" id="UP000228751"/>
    </source>
</evidence>
<keyword evidence="1" id="KW-0812">Transmembrane</keyword>
<evidence type="ECO:0000313" key="2">
    <source>
        <dbReference type="EMBL" id="PHY94370.1"/>
    </source>
</evidence>
<dbReference type="AlphaFoldDB" id="A0A2G4RCY8"/>